<sequence length="51" mass="5980">RNCPIVYSSCDRQTRHHTCKPSSSFRSICCGSCRRWRIHLHSERTFSSHAT</sequence>
<organism evidence="1 2">
    <name type="scientific">Cirrhinus mrigala</name>
    <name type="common">Mrigala</name>
    <dbReference type="NCBI Taxonomy" id="683832"/>
    <lineage>
        <taxon>Eukaryota</taxon>
        <taxon>Metazoa</taxon>
        <taxon>Chordata</taxon>
        <taxon>Craniata</taxon>
        <taxon>Vertebrata</taxon>
        <taxon>Euteleostomi</taxon>
        <taxon>Actinopterygii</taxon>
        <taxon>Neopterygii</taxon>
        <taxon>Teleostei</taxon>
        <taxon>Ostariophysi</taxon>
        <taxon>Cypriniformes</taxon>
        <taxon>Cyprinidae</taxon>
        <taxon>Labeoninae</taxon>
        <taxon>Labeonini</taxon>
        <taxon>Cirrhinus</taxon>
    </lineage>
</organism>
<feature type="non-terminal residue" evidence="1">
    <location>
        <position position="1"/>
    </location>
</feature>
<dbReference type="Proteomes" id="UP001529510">
    <property type="component" value="Unassembled WGS sequence"/>
</dbReference>
<dbReference type="EMBL" id="JAMKFB020000021">
    <property type="protein sequence ID" value="KAL0163113.1"/>
    <property type="molecule type" value="Genomic_DNA"/>
</dbReference>
<reference evidence="1 2" key="1">
    <citation type="submission" date="2024-05" db="EMBL/GenBank/DDBJ databases">
        <title>Genome sequencing and assembly of Indian major carp, Cirrhinus mrigala (Hamilton, 1822).</title>
        <authorList>
            <person name="Mohindra V."/>
            <person name="Chowdhury L.M."/>
            <person name="Lal K."/>
            <person name="Jena J.K."/>
        </authorList>
    </citation>
    <scope>NUCLEOTIDE SEQUENCE [LARGE SCALE GENOMIC DNA]</scope>
    <source>
        <strain evidence="1">CM1030</strain>
        <tissue evidence="1">Blood</tissue>
    </source>
</reference>
<evidence type="ECO:0000313" key="1">
    <source>
        <dbReference type="EMBL" id="KAL0163113.1"/>
    </source>
</evidence>
<dbReference type="AlphaFoldDB" id="A0ABD0NRX9"/>
<protein>
    <submittedName>
        <fullName evidence="1">Uncharacterized protein</fullName>
    </submittedName>
</protein>
<comment type="caution">
    <text evidence="1">The sequence shown here is derived from an EMBL/GenBank/DDBJ whole genome shotgun (WGS) entry which is preliminary data.</text>
</comment>
<keyword evidence="2" id="KW-1185">Reference proteome</keyword>
<gene>
    <name evidence="1" type="ORF">M9458_042509</name>
</gene>
<accession>A0ABD0NRX9</accession>
<feature type="non-terminal residue" evidence="1">
    <location>
        <position position="51"/>
    </location>
</feature>
<name>A0ABD0NRX9_CIRMR</name>
<evidence type="ECO:0000313" key="2">
    <source>
        <dbReference type="Proteomes" id="UP001529510"/>
    </source>
</evidence>
<proteinExistence type="predicted"/>